<reference evidence="11" key="1">
    <citation type="submission" date="2021-01" db="EMBL/GenBank/DDBJ databases">
        <authorList>
            <consortium name="Genoscope - CEA"/>
            <person name="William W."/>
        </authorList>
    </citation>
    <scope>NUCLEOTIDE SEQUENCE</scope>
</reference>
<keyword evidence="12" id="KW-1185">Reference proteome</keyword>
<dbReference type="InterPro" id="IPR000719">
    <property type="entry name" value="Prot_kinase_dom"/>
</dbReference>
<sequence length="344" mass="39798">MGNCSLSSSCEVVETNLSINDFELQTILGSGSFGKVWKALNRKNKQFVAVKVVSKLLILQQCTVSQVINEKNILSQIENPFLVNLRAAFQDNYNLYLCLDLMSGGDLRYHLNKKKRFTESQTKFFVACIFTALDYLHQQGIIHRDLKPENLVFDKFGYIRLTDFGMAGIWRPNKLEHICGTVGYIAPELFLYKQDGIGVDYFALGVVAYECMLGRRPYESEDVKEWKDTLNLKQVQIRRQDLPVDWSKAGGDFINRLIQIKPEDRLGTNDPKQIMKHPWFNNFDWDMLISKEMIPPFSPKKRIGYSDFQKGRKSKGKLLNLEILNTKQSQFVGYNYIPKKITEY</sequence>
<evidence type="ECO:0000256" key="1">
    <source>
        <dbReference type="ARBA" id="ARBA00012513"/>
    </source>
</evidence>
<evidence type="ECO:0000259" key="9">
    <source>
        <dbReference type="PROSITE" id="PS50011"/>
    </source>
</evidence>
<dbReference type="InterPro" id="IPR050236">
    <property type="entry name" value="Ser_Thr_kinase_AGC"/>
</dbReference>
<dbReference type="GO" id="GO:0005524">
    <property type="term" value="F:ATP binding"/>
    <property type="evidence" value="ECO:0007669"/>
    <property type="project" value="UniProtKB-UniRule"/>
</dbReference>
<evidence type="ECO:0000256" key="4">
    <source>
        <dbReference type="ARBA" id="ARBA00022741"/>
    </source>
</evidence>
<dbReference type="Pfam" id="PF00069">
    <property type="entry name" value="Pkinase"/>
    <property type="match status" value="1"/>
</dbReference>
<dbReference type="OMA" id="MAGIWRP"/>
<dbReference type="FunFam" id="1.10.510.10:FF:000454">
    <property type="entry name" value="Uncharacterized protein"/>
    <property type="match status" value="1"/>
</dbReference>
<dbReference type="EMBL" id="CAJJDP010000011">
    <property type="protein sequence ID" value="CAD8140883.1"/>
    <property type="molecule type" value="Genomic_DNA"/>
</dbReference>
<dbReference type="InterPro" id="IPR000961">
    <property type="entry name" value="AGC-kinase_C"/>
</dbReference>
<name>A0A8S1SK64_PAROT</name>
<dbReference type="InterPro" id="IPR017441">
    <property type="entry name" value="Protein_kinase_ATP_BS"/>
</dbReference>
<dbReference type="PANTHER" id="PTHR24356:SF374">
    <property type="entry name" value="PROTEIN KINASE DOMAIN-CONTAINING PROTEIN"/>
    <property type="match status" value="1"/>
</dbReference>
<keyword evidence="3" id="KW-0808">Transferase</keyword>
<feature type="binding site" evidence="7">
    <location>
        <position position="51"/>
    </location>
    <ligand>
        <name>ATP</name>
        <dbReference type="ChEBI" id="CHEBI:30616"/>
    </ligand>
</feature>
<feature type="domain" description="Protein kinase" evidence="9">
    <location>
        <begin position="22"/>
        <end position="280"/>
    </location>
</feature>
<organism evidence="11 12">
    <name type="scientific">Paramecium octaurelia</name>
    <dbReference type="NCBI Taxonomy" id="43137"/>
    <lineage>
        <taxon>Eukaryota</taxon>
        <taxon>Sar</taxon>
        <taxon>Alveolata</taxon>
        <taxon>Ciliophora</taxon>
        <taxon>Intramacronucleata</taxon>
        <taxon>Oligohymenophorea</taxon>
        <taxon>Peniculida</taxon>
        <taxon>Parameciidae</taxon>
        <taxon>Paramecium</taxon>
    </lineage>
</organism>
<keyword evidence="2 8" id="KW-0723">Serine/threonine-protein kinase</keyword>
<evidence type="ECO:0000256" key="3">
    <source>
        <dbReference type="ARBA" id="ARBA00022679"/>
    </source>
</evidence>
<dbReference type="SMART" id="SM00220">
    <property type="entry name" value="S_TKc"/>
    <property type="match status" value="1"/>
</dbReference>
<evidence type="ECO:0000256" key="5">
    <source>
        <dbReference type="ARBA" id="ARBA00022777"/>
    </source>
</evidence>
<dbReference type="GO" id="GO:0035556">
    <property type="term" value="P:intracellular signal transduction"/>
    <property type="evidence" value="ECO:0007669"/>
    <property type="project" value="TreeGrafter"/>
</dbReference>
<dbReference type="InterPro" id="IPR008271">
    <property type="entry name" value="Ser/Thr_kinase_AS"/>
</dbReference>
<dbReference type="OrthoDB" id="354826at2759"/>
<evidence type="ECO:0000259" key="10">
    <source>
        <dbReference type="PROSITE" id="PS51285"/>
    </source>
</evidence>
<comment type="similarity">
    <text evidence="8">Belongs to the protein kinase superfamily.</text>
</comment>
<proteinExistence type="inferred from homology"/>
<evidence type="ECO:0000313" key="12">
    <source>
        <dbReference type="Proteomes" id="UP000683925"/>
    </source>
</evidence>
<keyword evidence="5" id="KW-0418">Kinase</keyword>
<dbReference type="PROSITE" id="PS00107">
    <property type="entry name" value="PROTEIN_KINASE_ATP"/>
    <property type="match status" value="1"/>
</dbReference>
<evidence type="ECO:0000256" key="7">
    <source>
        <dbReference type="PROSITE-ProRule" id="PRU10141"/>
    </source>
</evidence>
<dbReference type="GO" id="GO:0004674">
    <property type="term" value="F:protein serine/threonine kinase activity"/>
    <property type="evidence" value="ECO:0007669"/>
    <property type="project" value="UniProtKB-KW"/>
</dbReference>
<keyword evidence="6 7" id="KW-0067">ATP-binding</keyword>
<evidence type="ECO:0000256" key="6">
    <source>
        <dbReference type="ARBA" id="ARBA00022840"/>
    </source>
</evidence>
<evidence type="ECO:0000313" key="11">
    <source>
        <dbReference type="EMBL" id="CAD8140883.1"/>
    </source>
</evidence>
<evidence type="ECO:0000256" key="8">
    <source>
        <dbReference type="RuleBase" id="RU000304"/>
    </source>
</evidence>
<dbReference type="PANTHER" id="PTHR24356">
    <property type="entry name" value="SERINE/THREONINE-PROTEIN KINASE"/>
    <property type="match status" value="1"/>
</dbReference>
<dbReference type="PROSITE" id="PS51285">
    <property type="entry name" value="AGC_KINASE_CTER"/>
    <property type="match status" value="1"/>
</dbReference>
<dbReference type="EC" id="2.7.11.1" evidence="1"/>
<dbReference type="AlphaFoldDB" id="A0A8S1SK64"/>
<dbReference type="PROSITE" id="PS50011">
    <property type="entry name" value="PROTEIN_KINASE_DOM"/>
    <property type="match status" value="1"/>
</dbReference>
<comment type="caution">
    <text evidence="11">The sequence shown here is derived from an EMBL/GenBank/DDBJ whole genome shotgun (WGS) entry which is preliminary data.</text>
</comment>
<dbReference type="Proteomes" id="UP000683925">
    <property type="component" value="Unassembled WGS sequence"/>
</dbReference>
<accession>A0A8S1SK64</accession>
<evidence type="ECO:0000256" key="2">
    <source>
        <dbReference type="ARBA" id="ARBA00022527"/>
    </source>
</evidence>
<dbReference type="PROSITE" id="PS00108">
    <property type="entry name" value="PROTEIN_KINASE_ST"/>
    <property type="match status" value="1"/>
</dbReference>
<keyword evidence="4 7" id="KW-0547">Nucleotide-binding</keyword>
<protein>
    <recommendedName>
        <fullName evidence="1">non-specific serine/threonine protein kinase</fullName>
        <ecNumber evidence="1">2.7.11.1</ecNumber>
    </recommendedName>
</protein>
<feature type="domain" description="AGC-kinase C-terminal" evidence="10">
    <location>
        <begin position="281"/>
        <end position="344"/>
    </location>
</feature>
<gene>
    <name evidence="11" type="ORF">POCTA_138.1.T0120133</name>
</gene>
<dbReference type="FunFam" id="3.30.200.20:FF:000819">
    <property type="entry name" value="Uncharacterized protein"/>
    <property type="match status" value="1"/>
</dbReference>